<sequence length="49" mass="5589">MCNLSQGIKEDGMAEIFARMSRKGYSPEQIAEMTDTDVREVKALLQRIK</sequence>
<comment type="caution">
    <text evidence="1">The sequence shown here is derived from an EMBL/GenBank/DDBJ whole genome shotgun (WGS) entry which is preliminary data.</text>
</comment>
<dbReference type="EMBL" id="JAJEQW010000021">
    <property type="protein sequence ID" value="MCC2243435.1"/>
    <property type="molecule type" value="Genomic_DNA"/>
</dbReference>
<dbReference type="Proteomes" id="UP001198893">
    <property type="component" value="Unassembled WGS sequence"/>
</dbReference>
<accession>A0AAW4WMV6</accession>
<evidence type="ECO:0000313" key="2">
    <source>
        <dbReference type="Proteomes" id="UP001198893"/>
    </source>
</evidence>
<dbReference type="AlphaFoldDB" id="A0AAW4WMV6"/>
<evidence type="ECO:0008006" key="3">
    <source>
        <dbReference type="Google" id="ProtNLM"/>
    </source>
</evidence>
<proteinExistence type="predicted"/>
<evidence type="ECO:0000313" key="1">
    <source>
        <dbReference type="EMBL" id="MCC2243435.1"/>
    </source>
</evidence>
<gene>
    <name evidence="1" type="ORF">LKD47_14225</name>
</gene>
<organism evidence="1 2">
    <name type="scientific">Roseburia amylophila</name>
    <dbReference type="NCBI Taxonomy" id="2981794"/>
    <lineage>
        <taxon>Bacteria</taxon>
        <taxon>Bacillati</taxon>
        <taxon>Bacillota</taxon>
        <taxon>Clostridia</taxon>
        <taxon>Lachnospirales</taxon>
        <taxon>Lachnospiraceae</taxon>
        <taxon>Roseburia</taxon>
    </lineage>
</organism>
<reference evidence="1" key="1">
    <citation type="submission" date="2021-10" db="EMBL/GenBank/DDBJ databases">
        <title>Anaerobic single-cell dispensing facilitates the cultivation of human gut bacteria.</title>
        <authorList>
            <person name="Afrizal A."/>
        </authorList>
    </citation>
    <scope>NUCLEOTIDE SEQUENCE</scope>
    <source>
        <strain evidence="1">CLA-AA-H204</strain>
    </source>
</reference>
<dbReference type="RefSeq" id="WP_022243978.1">
    <property type="nucleotide sequence ID" value="NZ_JAJEQW010000021.1"/>
</dbReference>
<name>A0AAW4WMV6_9FIRM</name>
<protein>
    <recommendedName>
        <fullName evidence="3">Helix-turn-helix domain-containing protein</fullName>
    </recommendedName>
</protein>